<reference evidence="3" key="1">
    <citation type="submission" date="2008-07" db="EMBL/GenBank/DDBJ databases">
        <title>Annotation of Ajellomyces capsulatus strain H88.</title>
        <authorList>
            <person name="Champion M."/>
            <person name="Cuomo C."/>
            <person name="Ma L.-J."/>
            <person name="Henn M.R."/>
            <person name="Sil A."/>
            <person name="Goldman B."/>
            <person name="Young S.K."/>
            <person name="Kodira C.D."/>
            <person name="Zeng Q."/>
            <person name="Koehrsen M."/>
            <person name="Alvarado L."/>
            <person name="Berlin A."/>
            <person name="Borenstein D."/>
            <person name="Chen Z."/>
            <person name="Engels R."/>
            <person name="Freedman E."/>
            <person name="Gellesch M."/>
            <person name="Goldberg J."/>
            <person name="Griggs A."/>
            <person name="Gujja S."/>
            <person name="Heiman D."/>
            <person name="Hepburn T."/>
            <person name="Howarth C."/>
            <person name="Jen D."/>
            <person name="Larson L."/>
            <person name="Lewis B."/>
            <person name="Mehta T."/>
            <person name="Park D."/>
            <person name="Pearson M."/>
            <person name="Roberts A."/>
            <person name="Saif S."/>
            <person name="Shea T."/>
            <person name="Shenoy N."/>
            <person name="Sisk P."/>
            <person name="Stolte C."/>
            <person name="Sykes S."/>
            <person name="Walk T."/>
            <person name="White J."/>
            <person name="Yandava C."/>
            <person name="Klein B."/>
            <person name="McEwen J.G."/>
            <person name="Puccia R."/>
            <person name="Goldman G.H."/>
            <person name="Felipe M.S."/>
            <person name="Nino-Vega G."/>
            <person name="San-Blas G."/>
            <person name="Taylor J."/>
            <person name="Mendoza L."/>
            <person name="Galagan J."/>
            <person name="Nusbaum C."/>
            <person name="Birren B."/>
        </authorList>
    </citation>
    <scope>NUCLEOTIDE SEQUENCE [LARGE SCALE GENOMIC DNA]</scope>
    <source>
        <strain evidence="3">H88</strain>
    </source>
</reference>
<sequence>MRTGSRAAAAPAPAPTTNFGGYRRSGAGDFLDSWIEFRAAKSSKVECMGSRIGHRIHPRSVGCLPRIPRVVAGDRVGSEKTWVPQELHPRGVFGSEGELCLGVEYPPLVISMHAWHSVMVCGGTRPAHLDASIYMYKSTEK</sequence>
<name>F0U9W1_AJEC8</name>
<protein>
    <submittedName>
        <fullName evidence="2">Predicted protein</fullName>
    </submittedName>
</protein>
<evidence type="ECO:0000313" key="2">
    <source>
        <dbReference type="EMBL" id="EGC42783.1"/>
    </source>
</evidence>
<feature type="region of interest" description="Disordered" evidence="1">
    <location>
        <begin position="1"/>
        <end position="20"/>
    </location>
</feature>
<dbReference type="HOGENOM" id="CLU_1824758_0_0_1"/>
<dbReference type="AlphaFoldDB" id="F0U9W1"/>
<dbReference type="EMBL" id="DS990637">
    <property type="protein sequence ID" value="EGC42783.1"/>
    <property type="molecule type" value="Genomic_DNA"/>
</dbReference>
<evidence type="ECO:0000256" key="1">
    <source>
        <dbReference type="SAM" id="MobiDB-lite"/>
    </source>
</evidence>
<dbReference type="Proteomes" id="UP000008142">
    <property type="component" value="Unassembled WGS sequence"/>
</dbReference>
<evidence type="ECO:0000313" key="3">
    <source>
        <dbReference type="Proteomes" id="UP000008142"/>
    </source>
</evidence>
<organism evidence="3">
    <name type="scientific">Ajellomyces capsulatus (strain H88)</name>
    <name type="common">Darling's disease fungus</name>
    <name type="synonym">Histoplasma capsulatum</name>
    <dbReference type="NCBI Taxonomy" id="544711"/>
    <lineage>
        <taxon>Eukaryota</taxon>
        <taxon>Fungi</taxon>
        <taxon>Dikarya</taxon>
        <taxon>Ascomycota</taxon>
        <taxon>Pezizomycotina</taxon>
        <taxon>Eurotiomycetes</taxon>
        <taxon>Eurotiomycetidae</taxon>
        <taxon>Onygenales</taxon>
        <taxon>Ajellomycetaceae</taxon>
        <taxon>Histoplasma</taxon>
    </lineage>
</organism>
<gene>
    <name evidence="2" type="ORF">HCEG_01998</name>
</gene>
<proteinExistence type="predicted"/>
<accession>F0U9W1</accession>